<accession>A0A9P8J8W6</accession>
<proteinExistence type="predicted"/>
<feature type="compositionally biased region" description="Polar residues" evidence="1">
    <location>
        <begin position="143"/>
        <end position="153"/>
    </location>
</feature>
<sequence>LCNGSDYNLHKKIVIITRQGNILFKNLDCSQEFFNQGFFNQKSLDQEFFSQEFLIEEFYNQESIVHKDIKVHRTDNIESGDSQEFVEGFVALLIQGNIFQQNQQNCTHFCSFHRQIVNRVIGGQTSSKFSSTTSKSVSSSTSLAPNKTSSQAVSSKTTTSAEVSTTSTGSYCSSGLDLESGVQIAQASAYCSSLLRPVFTAVSTKTEVFSTALPTVRSTLIVVSNLSVAETVALTRVETETALVPVTAQFTEIHTRNVSDYVETTNIGTVSVATITEFTTSTVTPSVQSTVLANRDTDMSSTPEPEAWAGLPPAQIMQICGCILGDVPMTPSTIYKSTETQTRTTTDWMDIDATSTQISAVTSFITQTHISTLRLNFTSTVSTATSNYTITNRWNATYTTSLDSSTTTTQQVTELTTYSSVYVPSPTVSGVPAVALSQPTAIVGDVNGAPDNVDDEAYNVSLPVNVTLYGQSSADVMVSTNALFGLTTVDYEFSNTALPHRSSGLGDVVAFGLWDDLFIYQGTQQGIYYEVSGSAPNRQTAFEFYISHIGQPTSYYHFLMKFAEDKPNMITYQYLSVSDLGQSATVGVQDTALGQYVQFSYNQPIICPGMQLTFDTTPGSNSYHVDTPGNCTASS</sequence>
<feature type="non-terminal residue" evidence="2">
    <location>
        <position position="635"/>
    </location>
</feature>
<evidence type="ECO:0000313" key="2">
    <source>
        <dbReference type="EMBL" id="KAG9694120.1"/>
    </source>
</evidence>
<name>A0A9P8J8W6_AURME</name>
<reference evidence="2" key="1">
    <citation type="journal article" date="2021" name="J Fungi (Basel)">
        <title>Virulence traits and population genomics of the black yeast Aureobasidium melanogenum.</title>
        <authorList>
            <person name="Cernosa A."/>
            <person name="Sun X."/>
            <person name="Gostincar C."/>
            <person name="Fang C."/>
            <person name="Gunde-Cimerman N."/>
            <person name="Song Z."/>
        </authorList>
    </citation>
    <scope>NUCLEOTIDE SEQUENCE</scope>
    <source>
        <strain evidence="2">EXF-9911</strain>
    </source>
</reference>
<organism evidence="2 3">
    <name type="scientific">Aureobasidium melanogenum</name>
    <name type="common">Aureobasidium pullulans var. melanogenum</name>
    <dbReference type="NCBI Taxonomy" id="46634"/>
    <lineage>
        <taxon>Eukaryota</taxon>
        <taxon>Fungi</taxon>
        <taxon>Dikarya</taxon>
        <taxon>Ascomycota</taxon>
        <taxon>Pezizomycotina</taxon>
        <taxon>Dothideomycetes</taxon>
        <taxon>Dothideomycetidae</taxon>
        <taxon>Dothideales</taxon>
        <taxon>Saccotheciaceae</taxon>
        <taxon>Aureobasidium</taxon>
    </lineage>
</organism>
<gene>
    <name evidence="2" type="ORF">KCU76_g5459</name>
</gene>
<feature type="region of interest" description="Disordered" evidence="1">
    <location>
        <begin position="126"/>
        <end position="159"/>
    </location>
</feature>
<feature type="non-terminal residue" evidence="2">
    <location>
        <position position="1"/>
    </location>
</feature>
<comment type="caution">
    <text evidence="2">The sequence shown here is derived from an EMBL/GenBank/DDBJ whole genome shotgun (WGS) entry which is preliminary data.</text>
</comment>
<reference evidence="2" key="2">
    <citation type="submission" date="2021-08" db="EMBL/GenBank/DDBJ databases">
        <authorList>
            <person name="Gostincar C."/>
            <person name="Sun X."/>
            <person name="Song Z."/>
            <person name="Gunde-Cimerman N."/>
        </authorList>
    </citation>
    <scope>NUCLEOTIDE SEQUENCE</scope>
    <source>
        <strain evidence="2">EXF-9911</strain>
    </source>
</reference>
<dbReference type="AlphaFoldDB" id="A0A9P8J8W6"/>
<dbReference type="EMBL" id="JAHFXF010000171">
    <property type="protein sequence ID" value="KAG9694120.1"/>
    <property type="molecule type" value="Genomic_DNA"/>
</dbReference>
<dbReference type="Proteomes" id="UP000779574">
    <property type="component" value="Unassembled WGS sequence"/>
</dbReference>
<protein>
    <submittedName>
        <fullName evidence="2">Uncharacterized protein</fullName>
    </submittedName>
</protein>
<evidence type="ECO:0000256" key="1">
    <source>
        <dbReference type="SAM" id="MobiDB-lite"/>
    </source>
</evidence>
<evidence type="ECO:0000313" key="3">
    <source>
        <dbReference type="Proteomes" id="UP000779574"/>
    </source>
</evidence>
<feature type="compositionally biased region" description="Low complexity" evidence="1">
    <location>
        <begin position="126"/>
        <end position="142"/>
    </location>
</feature>